<comment type="caution">
    <text evidence="2">The sequence shown here is derived from an EMBL/GenBank/DDBJ whole genome shotgun (WGS) entry which is preliminary data.</text>
</comment>
<sequence length="266" mass="27217">MDLQLKGKIAVVTGGSRGIGLAAAKALAAEGVDIAIVGRDRAAAEAAAQQIAATYGVRAIASPADTSDDASVAAMGRHVSETLGGIDIVVNCAAEPSGQAKPPSALEITEEHLMRHMNTKVMGYLRVARAALPHMTAQGWGRVISISGMGARRPGNIAGSIRNVGVQAMSKNLAQDLAGTGVTTSVIHPGMTRTEKVDEMLDRRAAQQGTDRATVEQPLLAGVLNGELPTAEDIAHIVAFLASPLSSAINGDVITAAGGSRGVIEY</sequence>
<dbReference type="Gene3D" id="3.40.50.720">
    <property type="entry name" value="NAD(P)-binding Rossmann-like Domain"/>
    <property type="match status" value="1"/>
</dbReference>
<keyword evidence="3" id="KW-1185">Reference proteome</keyword>
<dbReference type="AlphaFoldDB" id="A0A844W1M6"/>
<reference evidence="2 3" key="1">
    <citation type="submission" date="2019-11" db="EMBL/GenBank/DDBJ databases">
        <title>Pseudooceanicola pacifica sp. nov., isolated from deep-sea sediment of the Pacific Ocean.</title>
        <authorList>
            <person name="Lyu L."/>
        </authorList>
    </citation>
    <scope>NUCLEOTIDE SEQUENCE [LARGE SCALE GENOMIC DNA]</scope>
    <source>
        <strain evidence="2 3">216_PA32_1</strain>
    </source>
</reference>
<dbReference type="SUPFAM" id="SSF51735">
    <property type="entry name" value="NAD(P)-binding Rossmann-fold domains"/>
    <property type="match status" value="1"/>
</dbReference>
<gene>
    <name evidence="2" type="ORF">GLS40_01045</name>
</gene>
<accession>A0A844W1M6</accession>
<dbReference type="EMBL" id="WNXQ01000001">
    <property type="protein sequence ID" value="MWB76604.1"/>
    <property type="molecule type" value="Genomic_DNA"/>
</dbReference>
<dbReference type="PRINTS" id="PR00081">
    <property type="entry name" value="GDHRDH"/>
</dbReference>
<evidence type="ECO:0000256" key="1">
    <source>
        <dbReference type="ARBA" id="ARBA00006484"/>
    </source>
</evidence>
<dbReference type="PANTHER" id="PTHR42879">
    <property type="entry name" value="3-OXOACYL-(ACYL-CARRIER-PROTEIN) REDUCTASE"/>
    <property type="match status" value="1"/>
</dbReference>
<protein>
    <submittedName>
        <fullName evidence="2">SDR family oxidoreductase</fullName>
    </submittedName>
</protein>
<dbReference type="PANTHER" id="PTHR42879:SF2">
    <property type="entry name" value="3-OXOACYL-[ACYL-CARRIER-PROTEIN] REDUCTASE FABG"/>
    <property type="match status" value="1"/>
</dbReference>
<evidence type="ECO:0000313" key="3">
    <source>
        <dbReference type="Proteomes" id="UP000443843"/>
    </source>
</evidence>
<dbReference type="Pfam" id="PF13561">
    <property type="entry name" value="adh_short_C2"/>
    <property type="match status" value="1"/>
</dbReference>
<evidence type="ECO:0000313" key="2">
    <source>
        <dbReference type="EMBL" id="MWB76604.1"/>
    </source>
</evidence>
<dbReference type="InterPro" id="IPR050259">
    <property type="entry name" value="SDR"/>
</dbReference>
<name>A0A844W1M6_9RHOB</name>
<dbReference type="InterPro" id="IPR036291">
    <property type="entry name" value="NAD(P)-bd_dom_sf"/>
</dbReference>
<dbReference type="RefSeq" id="WP_160380746.1">
    <property type="nucleotide sequence ID" value="NZ_WNXQ01000001.1"/>
</dbReference>
<organism evidence="2 3">
    <name type="scientific">Pseudooceanicola pacificus</name>
    <dbReference type="NCBI Taxonomy" id="2676438"/>
    <lineage>
        <taxon>Bacteria</taxon>
        <taxon>Pseudomonadati</taxon>
        <taxon>Pseudomonadota</taxon>
        <taxon>Alphaproteobacteria</taxon>
        <taxon>Rhodobacterales</taxon>
        <taxon>Paracoccaceae</taxon>
        <taxon>Pseudooceanicola</taxon>
    </lineage>
</organism>
<dbReference type="Proteomes" id="UP000443843">
    <property type="component" value="Unassembled WGS sequence"/>
</dbReference>
<dbReference type="InterPro" id="IPR002347">
    <property type="entry name" value="SDR_fam"/>
</dbReference>
<proteinExistence type="inferred from homology"/>
<comment type="similarity">
    <text evidence="1">Belongs to the short-chain dehydrogenases/reductases (SDR) family.</text>
</comment>